<keyword evidence="3" id="KW-1185">Reference proteome</keyword>
<organism evidence="2 3">
    <name type="scientific">Halostagnicola kamekurae</name>
    <dbReference type="NCBI Taxonomy" id="619731"/>
    <lineage>
        <taxon>Archaea</taxon>
        <taxon>Methanobacteriati</taxon>
        <taxon>Methanobacteriota</taxon>
        <taxon>Stenosarchaea group</taxon>
        <taxon>Halobacteria</taxon>
        <taxon>Halobacteriales</taxon>
        <taxon>Natrialbaceae</taxon>
        <taxon>Halostagnicola</taxon>
    </lineage>
</organism>
<dbReference type="RefSeq" id="WP_092904025.1">
    <property type="nucleotide sequence ID" value="NZ_FOZS01000002.1"/>
</dbReference>
<feature type="compositionally biased region" description="Acidic residues" evidence="1">
    <location>
        <begin position="49"/>
        <end position="59"/>
    </location>
</feature>
<dbReference type="OrthoDB" id="199574at2157"/>
<accession>A0A1I6RMG3</accession>
<protein>
    <submittedName>
        <fullName evidence="2">Uncharacterized protein</fullName>
    </submittedName>
</protein>
<evidence type="ECO:0000313" key="3">
    <source>
        <dbReference type="Proteomes" id="UP000199199"/>
    </source>
</evidence>
<dbReference type="EMBL" id="FOZS01000002">
    <property type="protein sequence ID" value="SFS65899.1"/>
    <property type="molecule type" value="Genomic_DNA"/>
</dbReference>
<dbReference type="Proteomes" id="UP000199199">
    <property type="component" value="Unassembled WGS sequence"/>
</dbReference>
<feature type="compositionally biased region" description="Polar residues" evidence="1">
    <location>
        <begin position="78"/>
        <end position="90"/>
    </location>
</feature>
<evidence type="ECO:0000313" key="2">
    <source>
        <dbReference type="EMBL" id="SFS65899.1"/>
    </source>
</evidence>
<feature type="region of interest" description="Disordered" evidence="1">
    <location>
        <begin position="49"/>
        <end position="90"/>
    </location>
</feature>
<name>A0A1I6RMG3_9EURY</name>
<dbReference type="AlphaFoldDB" id="A0A1I6RMG3"/>
<proteinExistence type="predicted"/>
<reference evidence="3" key="1">
    <citation type="submission" date="2016-10" db="EMBL/GenBank/DDBJ databases">
        <authorList>
            <person name="Varghese N."/>
            <person name="Submissions S."/>
        </authorList>
    </citation>
    <scope>NUCLEOTIDE SEQUENCE [LARGE SCALE GENOMIC DNA]</scope>
    <source>
        <strain evidence="3">DSM 22427</strain>
    </source>
</reference>
<sequence length="215" mass="24158">MEITITLDHGPLNAEFAGEDREEIEESLVGFVEFLEENGQLFDEVEFEAEPQIEEEQSGIDDWNQGSNDASSPPDESVASSAEDSPLSSIAQRVGTSIDELEELVYVSVEDDELPMVLVDDVERLGDSVVERQRNTALLLLLIWNKCYGKEKMKTSDIKNVFSMMDISTSNTYRAWEKSYFKQKGQGSSATIQLRGPGEREAYSLLRDLLEDDSE</sequence>
<gene>
    <name evidence="2" type="ORF">SAMN04488556_1909</name>
</gene>
<evidence type="ECO:0000256" key="1">
    <source>
        <dbReference type="SAM" id="MobiDB-lite"/>
    </source>
</evidence>